<dbReference type="RefSeq" id="WP_041977555.1">
    <property type="nucleotide sequence ID" value="NZ_CBXV010000008.1"/>
</dbReference>
<dbReference type="Pfam" id="PF02687">
    <property type="entry name" value="FtsX"/>
    <property type="match status" value="1"/>
</dbReference>
<dbReference type="PANTHER" id="PTHR30489:SF0">
    <property type="entry name" value="LIPOPROTEIN-RELEASING SYSTEM TRANSMEMBRANE PROTEIN LOLE"/>
    <property type="match status" value="1"/>
</dbReference>
<dbReference type="InterPro" id="IPR025857">
    <property type="entry name" value="MacB_PCD"/>
</dbReference>
<evidence type="ECO:0000313" key="11">
    <source>
        <dbReference type="Proteomes" id="UP000031518"/>
    </source>
</evidence>
<evidence type="ECO:0000256" key="5">
    <source>
        <dbReference type="ARBA" id="ARBA00022989"/>
    </source>
</evidence>
<reference evidence="10 11" key="2">
    <citation type="submission" date="2015-01" db="EMBL/GenBank/DDBJ databases">
        <title>Complete genome sequence of Pyrinomonas methylaliphatogenes type strain K22T.</title>
        <authorList>
            <person name="Lee K.C.Y."/>
            <person name="Power J.F."/>
            <person name="Dunfield P.F."/>
            <person name="Morgan X.C."/>
            <person name="Huttenhower C."/>
            <person name="Stott M.B."/>
        </authorList>
    </citation>
    <scope>NUCLEOTIDE SEQUENCE [LARGE SCALE GENOMIC DNA]</scope>
    <source>
        <strain evidence="10 11">K22</strain>
    </source>
</reference>
<feature type="transmembrane region" description="Helical" evidence="7">
    <location>
        <begin position="371"/>
        <end position="394"/>
    </location>
</feature>
<evidence type="ECO:0000256" key="7">
    <source>
        <dbReference type="SAM" id="Phobius"/>
    </source>
</evidence>
<keyword evidence="5 7" id="KW-1133">Transmembrane helix</keyword>
<dbReference type="STRING" id="454194.PYK22_02374"/>
<organism evidence="10 11">
    <name type="scientific">Pyrinomonas methylaliphatogenes</name>
    <dbReference type="NCBI Taxonomy" id="454194"/>
    <lineage>
        <taxon>Bacteria</taxon>
        <taxon>Pseudomonadati</taxon>
        <taxon>Acidobacteriota</taxon>
        <taxon>Blastocatellia</taxon>
        <taxon>Blastocatellales</taxon>
        <taxon>Pyrinomonadaceae</taxon>
        <taxon>Pyrinomonas</taxon>
    </lineage>
</organism>
<feature type="transmembrane region" description="Helical" evidence="7">
    <location>
        <begin position="270"/>
        <end position="294"/>
    </location>
</feature>
<evidence type="ECO:0000256" key="1">
    <source>
        <dbReference type="ARBA" id="ARBA00004651"/>
    </source>
</evidence>
<evidence type="ECO:0000256" key="6">
    <source>
        <dbReference type="ARBA" id="ARBA00023136"/>
    </source>
</evidence>
<dbReference type="GO" id="GO:0044874">
    <property type="term" value="P:lipoprotein localization to outer membrane"/>
    <property type="evidence" value="ECO:0007669"/>
    <property type="project" value="TreeGrafter"/>
</dbReference>
<feature type="transmembrane region" description="Helical" evidence="7">
    <location>
        <begin position="314"/>
        <end position="341"/>
    </location>
</feature>
<evidence type="ECO:0000256" key="3">
    <source>
        <dbReference type="ARBA" id="ARBA00022475"/>
    </source>
</evidence>
<sequence length="405" mass="42781">MPYEVFLALRYLRAPYGRRTARLLGRVAAGGIALGVCALTIALALANGFRDEVQAKILQGTAHITLTRIDGRPLADWRAIVARLERMAGVKGAYATAYVGALIDGPAATSYTILRALDIESERAIAELKPSIGEGSLQPLVENGGGHRVPIVIGAGVAERIGARVGDEVSLIVARGGASEVEPQVIEARIVGVFRSGLFEYDSIWSYAALEDPSVWPTPPSIISVEVEDPFAVARVKTRLERALGPGFSLTDWQEANRPFFTALALEKRLVTALIALLVGVAALNVFAALSLTVVERRGDIAVLRTMGARTGEIVSIFLIQGGLIGALGTAIGIVAGLIACSLGNRFRLVRLPAEVYSLSFVPFDPHPRDLILTACIALLVSLGAAIGPARAAASVLPATVLRNE</sequence>
<feature type="transmembrane region" description="Helical" evidence="7">
    <location>
        <begin position="23"/>
        <end position="46"/>
    </location>
</feature>
<comment type="similarity">
    <text evidence="2">Belongs to the ABC-4 integral membrane protein family. LolC/E subfamily.</text>
</comment>
<accession>A0A0B6WZ12</accession>
<dbReference type="PANTHER" id="PTHR30489">
    <property type="entry name" value="LIPOPROTEIN-RELEASING SYSTEM TRANSMEMBRANE PROTEIN LOLE"/>
    <property type="match status" value="1"/>
</dbReference>
<dbReference type="Pfam" id="PF12704">
    <property type="entry name" value="MacB_PCD"/>
    <property type="match status" value="1"/>
</dbReference>
<evidence type="ECO:0000313" key="10">
    <source>
        <dbReference type="EMBL" id="CDM66346.1"/>
    </source>
</evidence>
<name>A0A0B6WZ12_9BACT</name>
<evidence type="ECO:0000259" key="9">
    <source>
        <dbReference type="Pfam" id="PF12704"/>
    </source>
</evidence>
<reference evidence="10 11" key="1">
    <citation type="submission" date="2013-12" db="EMBL/GenBank/DDBJ databases">
        <authorList>
            <person name="Stott M."/>
        </authorList>
    </citation>
    <scope>NUCLEOTIDE SEQUENCE [LARGE SCALE GENOMIC DNA]</scope>
    <source>
        <strain evidence="10 11">K22</strain>
    </source>
</reference>
<proteinExistence type="inferred from homology"/>
<evidence type="ECO:0000259" key="8">
    <source>
        <dbReference type="Pfam" id="PF02687"/>
    </source>
</evidence>
<dbReference type="Proteomes" id="UP000031518">
    <property type="component" value="Unassembled WGS sequence"/>
</dbReference>
<evidence type="ECO:0000256" key="2">
    <source>
        <dbReference type="ARBA" id="ARBA00005236"/>
    </source>
</evidence>
<keyword evidence="3" id="KW-1003">Cell membrane</keyword>
<dbReference type="AlphaFoldDB" id="A0A0B6WZ12"/>
<gene>
    <name evidence="10" type="ORF">PYK22_02374</name>
</gene>
<dbReference type="OrthoDB" id="9808461at2"/>
<keyword evidence="4 7" id="KW-0812">Transmembrane</keyword>
<feature type="domain" description="ABC3 transporter permease C-terminal" evidence="8">
    <location>
        <begin position="274"/>
        <end position="395"/>
    </location>
</feature>
<dbReference type="GO" id="GO:0098797">
    <property type="term" value="C:plasma membrane protein complex"/>
    <property type="evidence" value="ECO:0007669"/>
    <property type="project" value="TreeGrafter"/>
</dbReference>
<protein>
    <submittedName>
        <fullName evidence="10">ABC-type transport system, involved in lipoprotein release, permease component</fullName>
    </submittedName>
</protein>
<evidence type="ECO:0000256" key="4">
    <source>
        <dbReference type="ARBA" id="ARBA00022692"/>
    </source>
</evidence>
<comment type="subcellular location">
    <subcellularLocation>
        <location evidence="1">Cell membrane</location>
        <topology evidence="1">Multi-pass membrane protein</topology>
    </subcellularLocation>
</comment>
<keyword evidence="11" id="KW-1185">Reference proteome</keyword>
<feature type="domain" description="MacB-like periplasmic core" evidence="9">
    <location>
        <begin position="28"/>
        <end position="242"/>
    </location>
</feature>
<dbReference type="InterPro" id="IPR051447">
    <property type="entry name" value="Lipoprotein-release_system"/>
</dbReference>
<keyword evidence="6 7" id="KW-0472">Membrane</keyword>
<keyword evidence="10" id="KW-0449">Lipoprotein</keyword>
<dbReference type="EMBL" id="CBXV010000008">
    <property type="protein sequence ID" value="CDM66346.1"/>
    <property type="molecule type" value="Genomic_DNA"/>
</dbReference>
<dbReference type="InterPro" id="IPR003838">
    <property type="entry name" value="ABC3_permease_C"/>
</dbReference>